<evidence type="ECO:0000256" key="2">
    <source>
        <dbReference type="ARBA" id="ARBA00004496"/>
    </source>
</evidence>
<dbReference type="EMBL" id="KV429066">
    <property type="protein sequence ID" value="KZT68504.1"/>
    <property type="molecule type" value="Genomic_DNA"/>
</dbReference>
<reference evidence="7 8" key="1">
    <citation type="journal article" date="2016" name="Mol. Biol. Evol.">
        <title>Comparative Genomics of Early-Diverging Mushroom-Forming Fungi Provides Insights into the Origins of Lignocellulose Decay Capabilities.</title>
        <authorList>
            <person name="Nagy L.G."/>
            <person name="Riley R."/>
            <person name="Tritt A."/>
            <person name="Adam C."/>
            <person name="Daum C."/>
            <person name="Floudas D."/>
            <person name="Sun H."/>
            <person name="Yadav J.S."/>
            <person name="Pangilinan J."/>
            <person name="Larsson K.H."/>
            <person name="Matsuura K."/>
            <person name="Barry K."/>
            <person name="Labutti K."/>
            <person name="Kuo R."/>
            <person name="Ohm R.A."/>
            <person name="Bhattacharya S.S."/>
            <person name="Shirouzu T."/>
            <person name="Yoshinaga Y."/>
            <person name="Martin F.M."/>
            <person name="Grigoriev I.V."/>
            <person name="Hibbett D.S."/>
        </authorList>
    </citation>
    <scope>NUCLEOTIDE SEQUENCE [LARGE SCALE GENOMIC DNA]</scope>
    <source>
        <strain evidence="7 8">L-15889</strain>
    </source>
</reference>
<dbReference type="OrthoDB" id="19714at2759"/>
<dbReference type="STRING" id="1314783.A0A165PQF8"/>
<dbReference type="GO" id="GO:0034715">
    <property type="term" value="C:pICln-Sm protein complex"/>
    <property type="evidence" value="ECO:0007669"/>
    <property type="project" value="InterPro"/>
</dbReference>
<dbReference type="GO" id="GO:0034709">
    <property type="term" value="C:methylosome"/>
    <property type="evidence" value="ECO:0007669"/>
    <property type="project" value="InterPro"/>
</dbReference>
<gene>
    <name evidence="7" type="ORF">DAEQUDRAFT_671393</name>
</gene>
<sequence>MAPFTLITDLPTYISSEEHKAVITSTPTSFASIPPVLRHKEENVSVTIDPPIEGFLSEDLSSGTLYVIDSALVFMSASGRGWSVEYPSITLHAISRAESGPSIYCQLDEAAALADGNAPIDEGVDTEMKELIIVPKDAAALEPIFEALSLCASLHPDPTSADDMGGYDDAFIDADAFEMFNGDEIQELSEVGRAALEHIESIIYDPWEKKREAEEAGDEGVDGITEEKGETPADEQSGECKSTVHGAL</sequence>
<dbReference type="InterPro" id="IPR003521">
    <property type="entry name" value="ICln"/>
</dbReference>
<accession>A0A165PQF8</accession>
<evidence type="ECO:0008006" key="9">
    <source>
        <dbReference type="Google" id="ProtNLM"/>
    </source>
</evidence>
<name>A0A165PQF8_9APHY</name>
<keyword evidence="5" id="KW-0539">Nucleus</keyword>
<feature type="region of interest" description="Disordered" evidence="6">
    <location>
        <begin position="208"/>
        <end position="248"/>
    </location>
</feature>
<dbReference type="PRINTS" id="PR01348">
    <property type="entry name" value="ICLNCHANNEL"/>
</dbReference>
<dbReference type="Gene3D" id="2.30.29.30">
    <property type="entry name" value="Pleckstrin-homology domain (PH domain)/Phosphotyrosine-binding domain (PTB)"/>
    <property type="match status" value="1"/>
</dbReference>
<organism evidence="7 8">
    <name type="scientific">Daedalea quercina L-15889</name>
    <dbReference type="NCBI Taxonomy" id="1314783"/>
    <lineage>
        <taxon>Eukaryota</taxon>
        <taxon>Fungi</taxon>
        <taxon>Dikarya</taxon>
        <taxon>Basidiomycota</taxon>
        <taxon>Agaricomycotina</taxon>
        <taxon>Agaricomycetes</taxon>
        <taxon>Polyporales</taxon>
        <taxon>Fomitopsis</taxon>
    </lineage>
</organism>
<dbReference type="GO" id="GO:0005829">
    <property type="term" value="C:cytosol"/>
    <property type="evidence" value="ECO:0007669"/>
    <property type="project" value="InterPro"/>
</dbReference>
<evidence type="ECO:0000256" key="4">
    <source>
        <dbReference type="ARBA" id="ARBA00022490"/>
    </source>
</evidence>
<evidence type="ECO:0000256" key="5">
    <source>
        <dbReference type="ARBA" id="ARBA00023242"/>
    </source>
</evidence>
<dbReference type="PANTHER" id="PTHR21399">
    <property type="entry name" value="CHLORIDE CONDUCTANCE REGULATORY PROTEIN ICLN"/>
    <property type="match status" value="1"/>
</dbReference>
<evidence type="ECO:0000313" key="7">
    <source>
        <dbReference type="EMBL" id="KZT68504.1"/>
    </source>
</evidence>
<evidence type="ECO:0000256" key="1">
    <source>
        <dbReference type="ARBA" id="ARBA00004123"/>
    </source>
</evidence>
<dbReference type="Pfam" id="PF03517">
    <property type="entry name" value="Voldacs"/>
    <property type="match status" value="1"/>
</dbReference>
<protein>
    <recommendedName>
        <fullName evidence="9">Regulator of volume decrease after cellular swelling-domain-containing protein</fullName>
    </recommendedName>
</protein>
<keyword evidence="4" id="KW-0963">Cytoplasm</keyword>
<dbReference type="PANTHER" id="PTHR21399:SF0">
    <property type="entry name" value="METHYLOSOME SUBUNIT PICLN"/>
    <property type="match status" value="1"/>
</dbReference>
<dbReference type="GO" id="GO:0005681">
    <property type="term" value="C:spliceosomal complex"/>
    <property type="evidence" value="ECO:0007669"/>
    <property type="project" value="TreeGrafter"/>
</dbReference>
<keyword evidence="8" id="KW-1185">Reference proteome</keyword>
<evidence type="ECO:0000256" key="6">
    <source>
        <dbReference type="SAM" id="MobiDB-lite"/>
    </source>
</evidence>
<proteinExistence type="inferred from homology"/>
<dbReference type="GO" id="GO:0045292">
    <property type="term" value="P:mRNA cis splicing, via spliceosome"/>
    <property type="evidence" value="ECO:0007669"/>
    <property type="project" value="TreeGrafter"/>
</dbReference>
<dbReference type="InterPro" id="IPR039924">
    <property type="entry name" value="ICln/Lot5/Saf5"/>
</dbReference>
<evidence type="ECO:0000313" key="8">
    <source>
        <dbReference type="Proteomes" id="UP000076727"/>
    </source>
</evidence>
<dbReference type="GO" id="GO:0006884">
    <property type="term" value="P:cell volume homeostasis"/>
    <property type="evidence" value="ECO:0007669"/>
    <property type="project" value="InterPro"/>
</dbReference>
<dbReference type="GO" id="GO:0000387">
    <property type="term" value="P:spliceosomal snRNP assembly"/>
    <property type="evidence" value="ECO:0007669"/>
    <property type="project" value="InterPro"/>
</dbReference>
<evidence type="ECO:0000256" key="3">
    <source>
        <dbReference type="ARBA" id="ARBA00007054"/>
    </source>
</evidence>
<dbReference type="AlphaFoldDB" id="A0A165PQF8"/>
<dbReference type="Proteomes" id="UP000076727">
    <property type="component" value="Unassembled WGS sequence"/>
</dbReference>
<comment type="similarity">
    <text evidence="3">Belongs to the pICln (TC 1.A.47) family.</text>
</comment>
<comment type="subcellular location">
    <subcellularLocation>
        <location evidence="2">Cytoplasm</location>
    </subcellularLocation>
    <subcellularLocation>
        <location evidence="1">Nucleus</location>
    </subcellularLocation>
</comment>
<dbReference type="InterPro" id="IPR011993">
    <property type="entry name" value="PH-like_dom_sf"/>
</dbReference>
<dbReference type="GO" id="GO:0005886">
    <property type="term" value="C:plasma membrane"/>
    <property type="evidence" value="ECO:0007669"/>
    <property type="project" value="InterPro"/>
</dbReference>
<dbReference type="GO" id="GO:0006821">
    <property type="term" value="P:chloride transport"/>
    <property type="evidence" value="ECO:0007669"/>
    <property type="project" value="InterPro"/>
</dbReference>